<dbReference type="InterPro" id="IPR029045">
    <property type="entry name" value="ClpP/crotonase-like_dom_sf"/>
</dbReference>
<dbReference type="SUPFAM" id="SSF52096">
    <property type="entry name" value="ClpP/crotonase"/>
    <property type="match status" value="2"/>
</dbReference>
<accession>A0A4R8UZ17</accession>
<dbReference type="InterPro" id="IPR034733">
    <property type="entry name" value="AcCoA_carboxyl_beta"/>
</dbReference>
<dbReference type="PROSITE" id="PS50980">
    <property type="entry name" value="COA_CT_NTER"/>
    <property type="match status" value="1"/>
</dbReference>
<comment type="caution">
    <text evidence="4">The sequence shown here is derived from an EMBL/GenBank/DDBJ whole genome shotgun (WGS) entry which is preliminary data.</text>
</comment>
<dbReference type="PROSITE" id="PS50989">
    <property type="entry name" value="COA_CT_CTER"/>
    <property type="match status" value="1"/>
</dbReference>
<feature type="domain" description="CoA carboxyltransferase C-terminal" evidence="3">
    <location>
        <begin position="232"/>
        <end position="481"/>
    </location>
</feature>
<reference evidence="4 5" key="1">
    <citation type="submission" date="2019-03" db="EMBL/GenBank/DDBJ databases">
        <title>Genomics of glacier-inhabiting Cryobacterium strains.</title>
        <authorList>
            <person name="Liu Q."/>
            <person name="Xin Y.-H."/>
        </authorList>
    </citation>
    <scope>NUCLEOTIDE SEQUENCE [LARGE SCALE GENOMIC DNA]</scope>
    <source>
        <strain evidence="4 5">HLT2-23</strain>
    </source>
</reference>
<sequence length="503" mass="53481">MISQSALATRHLNATELIDVVLDNGSFTSWDQPVVDPAPNEVYRADLVRARAKSGTDESVLTGEGLIRGRRVAIVVSEFAFLAGSIGLSAADRIVDAIERATREGLPVLAGPASGGTRMQEGTLAFLSMVKITAAVRAHREAGHPYLVYLRHPTTGGVMASWGSLGHVTVAEPGALLGFLGPRVYEALYGKKFPENVQVSENLFNQGLIDAVVPPEQLPEIVHRALTILTDRASTPVAEPETLNVRPAASGAWASILISRNPRRPDLRQLLAYGAHDVLPLNGTGEGEKDPGLMLAMARFGQQSCIVLGHIRPRPSQDTKMGPGSLREARRGMRLAEELGLPLLTVIDIAGAALSKEAEEGGMAGEIARSLHELIGLRSATVSVLLGQGAGGGALALLPADRTIAAQHSWLSPLPPEGASAIVHHNTEFAPAMSEAQGVNVASLYANRIVDHIVDERPDAADEGRAFCQRLASAIEYELSALSTVPVDELLPRRLARYHSLGR</sequence>
<dbReference type="Gene3D" id="3.90.226.10">
    <property type="entry name" value="2-enoyl-CoA Hydratase, Chain A, domain 1"/>
    <property type="match status" value="2"/>
</dbReference>
<dbReference type="OrthoDB" id="9772975at2"/>
<proteinExistence type="predicted"/>
<dbReference type="AlphaFoldDB" id="A0A4R8UZ17"/>
<organism evidence="4 5">
    <name type="scientific">Cryobacterium glaciale</name>
    <dbReference type="NCBI Taxonomy" id="1259145"/>
    <lineage>
        <taxon>Bacteria</taxon>
        <taxon>Bacillati</taxon>
        <taxon>Actinomycetota</taxon>
        <taxon>Actinomycetes</taxon>
        <taxon>Micrococcales</taxon>
        <taxon>Microbacteriaceae</taxon>
        <taxon>Cryobacterium</taxon>
    </lineage>
</organism>
<evidence type="ECO:0000256" key="1">
    <source>
        <dbReference type="ARBA" id="ARBA00022679"/>
    </source>
</evidence>
<evidence type="ECO:0000313" key="4">
    <source>
        <dbReference type="EMBL" id="TFB73727.1"/>
    </source>
</evidence>
<evidence type="ECO:0000259" key="2">
    <source>
        <dbReference type="PROSITE" id="PS50980"/>
    </source>
</evidence>
<dbReference type="InterPro" id="IPR011762">
    <property type="entry name" value="COA_CT_N"/>
</dbReference>
<evidence type="ECO:0000259" key="3">
    <source>
        <dbReference type="PROSITE" id="PS50989"/>
    </source>
</evidence>
<dbReference type="GO" id="GO:0009317">
    <property type="term" value="C:acetyl-CoA carboxylase complex"/>
    <property type="evidence" value="ECO:0007669"/>
    <property type="project" value="InterPro"/>
</dbReference>
<dbReference type="RefSeq" id="WP_134502465.1">
    <property type="nucleotide sequence ID" value="NZ_SOEY01000016.1"/>
</dbReference>
<dbReference type="InterPro" id="IPR011763">
    <property type="entry name" value="COA_CT_C"/>
</dbReference>
<protein>
    <submittedName>
        <fullName evidence="4">Acetyl-CoA carboxyl transferase</fullName>
    </submittedName>
</protein>
<dbReference type="InterPro" id="IPR000438">
    <property type="entry name" value="Acetyl_CoA_COase_Trfase_b_su"/>
</dbReference>
<dbReference type="Proteomes" id="UP000298173">
    <property type="component" value="Unassembled WGS sequence"/>
</dbReference>
<dbReference type="GO" id="GO:0006633">
    <property type="term" value="P:fatty acid biosynthetic process"/>
    <property type="evidence" value="ECO:0007669"/>
    <property type="project" value="InterPro"/>
</dbReference>
<gene>
    <name evidence="4" type="ORF">E3O06_07820</name>
</gene>
<keyword evidence="5" id="KW-1185">Reference proteome</keyword>
<dbReference type="PRINTS" id="PR01070">
    <property type="entry name" value="ACCCTRFRASEB"/>
</dbReference>
<evidence type="ECO:0000313" key="5">
    <source>
        <dbReference type="Proteomes" id="UP000298173"/>
    </source>
</evidence>
<keyword evidence="1 4" id="KW-0808">Transferase</keyword>
<dbReference type="PANTHER" id="PTHR42995">
    <property type="entry name" value="ACETYL-COENZYME A CARBOXYLASE CARBOXYL TRANSFERASE SUBUNIT BETA, CHLOROPLASTIC"/>
    <property type="match status" value="1"/>
</dbReference>
<dbReference type="EMBL" id="SOEY01000016">
    <property type="protein sequence ID" value="TFB73727.1"/>
    <property type="molecule type" value="Genomic_DNA"/>
</dbReference>
<feature type="domain" description="CoA carboxyltransferase N-terminal" evidence="2">
    <location>
        <begin position="1"/>
        <end position="244"/>
    </location>
</feature>
<dbReference type="GO" id="GO:2001295">
    <property type="term" value="P:malonyl-CoA biosynthetic process"/>
    <property type="evidence" value="ECO:0007669"/>
    <property type="project" value="TreeGrafter"/>
</dbReference>
<dbReference type="Pfam" id="PF01039">
    <property type="entry name" value="Carboxyl_trans"/>
    <property type="match status" value="1"/>
</dbReference>
<dbReference type="GO" id="GO:0003989">
    <property type="term" value="F:acetyl-CoA carboxylase activity"/>
    <property type="evidence" value="ECO:0007669"/>
    <property type="project" value="InterPro"/>
</dbReference>
<dbReference type="GO" id="GO:0016740">
    <property type="term" value="F:transferase activity"/>
    <property type="evidence" value="ECO:0007669"/>
    <property type="project" value="UniProtKB-KW"/>
</dbReference>
<name>A0A4R8UZ17_9MICO</name>
<dbReference type="PANTHER" id="PTHR42995:SF5">
    <property type="entry name" value="ACETYL-COENZYME A CARBOXYLASE CARBOXYL TRANSFERASE SUBUNIT BETA, CHLOROPLASTIC"/>
    <property type="match status" value="1"/>
</dbReference>